<reference evidence="1 2" key="1">
    <citation type="journal article" date="2015" name="BMC Genomics">
        <title>Insights from the genome of Ophiocordyceps polyrhachis-furcata to pathogenicity and host specificity in insect fungi.</title>
        <authorList>
            <person name="Wichadakul D."/>
            <person name="Kobmoo N."/>
            <person name="Ingsriswang S."/>
            <person name="Tangphatsornruang S."/>
            <person name="Chantasingh D."/>
            <person name="Luangsa-ard J.J."/>
            <person name="Eurwilaichitr L."/>
        </authorList>
    </citation>
    <scope>NUCLEOTIDE SEQUENCE [LARGE SCALE GENOMIC DNA]</scope>
    <source>
        <strain evidence="1 2">BCC 54312</strain>
    </source>
</reference>
<organism evidence="1 2">
    <name type="scientific">Ophiocordyceps polyrhachis-furcata BCC 54312</name>
    <dbReference type="NCBI Taxonomy" id="1330021"/>
    <lineage>
        <taxon>Eukaryota</taxon>
        <taxon>Fungi</taxon>
        <taxon>Dikarya</taxon>
        <taxon>Ascomycota</taxon>
        <taxon>Pezizomycotina</taxon>
        <taxon>Sordariomycetes</taxon>
        <taxon>Hypocreomycetidae</taxon>
        <taxon>Hypocreales</taxon>
        <taxon>Ophiocordycipitaceae</taxon>
        <taxon>Ophiocordyceps</taxon>
    </lineage>
</organism>
<dbReference type="Proteomes" id="UP000253664">
    <property type="component" value="Unassembled WGS sequence"/>
</dbReference>
<dbReference type="EMBL" id="LKCN02000001">
    <property type="protein sequence ID" value="RCI17035.1"/>
    <property type="molecule type" value="Genomic_DNA"/>
</dbReference>
<gene>
    <name evidence="1" type="ORF">L249_1823</name>
</gene>
<sequence>MTHLLLPYGVVPSLTGSVTVKSIVQSASGLFPRSSILRAVSPIVKSEPTYRVTCLDIPTLGLGSRLSWGAGPGPAQLFSPGSGRPLHITIRDIITTTIPSSSGLWDPGHPLPIMALMLPADDMSLKSL</sequence>
<dbReference type="AlphaFoldDB" id="A0A367LRG2"/>
<comment type="caution">
    <text evidence="1">The sequence shown here is derived from an EMBL/GenBank/DDBJ whole genome shotgun (WGS) entry which is preliminary data.</text>
</comment>
<protein>
    <submittedName>
        <fullName evidence="1">Uncharacterized protein</fullName>
    </submittedName>
</protein>
<proteinExistence type="predicted"/>
<evidence type="ECO:0000313" key="2">
    <source>
        <dbReference type="Proteomes" id="UP000253664"/>
    </source>
</evidence>
<keyword evidence="2" id="KW-1185">Reference proteome</keyword>
<accession>A0A367LRG2</accession>
<evidence type="ECO:0000313" key="1">
    <source>
        <dbReference type="EMBL" id="RCI17035.1"/>
    </source>
</evidence>
<name>A0A367LRG2_9HYPO</name>